<proteinExistence type="predicted"/>
<reference evidence="1 2" key="1">
    <citation type="journal article" date="2013" name="Pathog. Dis.">
        <title>Genome sequences of 65 Helicobacter pylori strains isolated from asymptomatic individuals and patients with gastric cancer, peptic ulcer disease, or gastritis.</title>
        <authorList>
            <person name="Blanchard T.G."/>
            <person name="Czinn S.J."/>
            <person name="Correa P."/>
            <person name="Nakazawa T."/>
            <person name="Keelan M."/>
            <person name="Morningstar L."/>
            <person name="Santana-Cruz I."/>
            <person name="Maroo A."/>
            <person name="McCracken C."/>
            <person name="Shefchek K."/>
            <person name="Daugherty S."/>
            <person name="Song Y."/>
            <person name="Fraser C.M."/>
            <person name="Fricke W.F."/>
        </authorList>
    </citation>
    <scope>NUCLEOTIDE SEQUENCE [LARGE SCALE GENOMIC DNA]</scope>
    <source>
        <strain evidence="1 2">Hp P-4</strain>
    </source>
</reference>
<comment type="caution">
    <text evidence="1">The sequence shown here is derived from an EMBL/GenBank/DDBJ whole genome shotgun (WGS) entry which is preliminary data.</text>
</comment>
<evidence type="ECO:0000313" key="1">
    <source>
        <dbReference type="EMBL" id="EJC03952.1"/>
    </source>
</evidence>
<dbReference type="InterPro" id="IPR010446">
    <property type="entry name" value="GalNAc_Trfase_b"/>
</dbReference>
<dbReference type="Proteomes" id="UP000004561">
    <property type="component" value="Unassembled WGS sequence"/>
</dbReference>
<dbReference type="AlphaFoldDB" id="I9WDD0"/>
<dbReference type="PATRIC" id="fig|992075.3.peg.415"/>
<dbReference type="EMBL" id="AKPL01000001">
    <property type="protein sequence ID" value="EJC03952.1"/>
    <property type="molecule type" value="Genomic_DNA"/>
</dbReference>
<dbReference type="RefSeq" id="WP_000523473.1">
    <property type="nucleotide sequence ID" value="NZ_AKPL01000001.1"/>
</dbReference>
<keyword evidence="1" id="KW-0808">Transferase</keyword>
<name>I9WDD0_HELPX</name>
<organism evidence="1 2">
    <name type="scientific">Helicobacter pylori Hp P-4</name>
    <dbReference type="NCBI Taxonomy" id="992075"/>
    <lineage>
        <taxon>Bacteria</taxon>
        <taxon>Pseudomonadati</taxon>
        <taxon>Campylobacterota</taxon>
        <taxon>Epsilonproteobacteria</taxon>
        <taxon>Campylobacterales</taxon>
        <taxon>Helicobacteraceae</taxon>
        <taxon>Helicobacter</taxon>
    </lineage>
</organism>
<protein>
    <submittedName>
        <fullName evidence="1">Beta-1,4-N-acetylgalactosaminyltransferase family protein</fullName>
    </submittedName>
</protein>
<evidence type="ECO:0000313" key="2">
    <source>
        <dbReference type="Proteomes" id="UP000004561"/>
    </source>
</evidence>
<accession>I9WDD0</accession>
<gene>
    <name evidence="1" type="ORF">HPHPP4_0424</name>
</gene>
<dbReference type="GO" id="GO:0016740">
    <property type="term" value="F:transferase activity"/>
    <property type="evidence" value="ECO:0007669"/>
    <property type="project" value="UniProtKB-KW"/>
</dbReference>
<dbReference type="Pfam" id="PF06306">
    <property type="entry name" value="CgtA"/>
    <property type="match status" value="2"/>
</dbReference>
<sequence length="385" mass="45538">MGLKNKIKGFVKERMPFVMRCVHGFKGAKNTHENAHDRDAHYGINHEIKEMLEAKKLHSLQEKALFEHDHQESVFLAIASLNNESFIERNKSIYKNSSLNYNYGGHLEDRVIHPTLTLPNPTHSGCFDYDKKSQNPKSPLNPWAFIRVKNEIVTLEESLFSMLPAVQRGVIGFNDCDDGSKEVVLEFCKKFPSFIPISYPYEVILKDCPSLWHQLYHYCNYTLSFIPKNEWVVKIDCDHIYDAKKLYESFYIPKSIKEVVMYSRINFVVRDCEVFVRNDGDFGFLDAWGDHWLLYNDCEPFEIWRYNGESYEVLKLKDKHHIKDKEMVQWHFPLAKKRRNAIVYDDLIPLKEFKKRHADLIGTRIEESMLDEKRILEVYQKFRLP</sequence>